<gene>
    <name evidence="2" type="ORF">SAMN05216226_101328</name>
</gene>
<feature type="transmembrane region" description="Helical" evidence="1">
    <location>
        <begin position="97"/>
        <end position="119"/>
    </location>
</feature>
<proteinExistence type="predicted"/>
<dbReference type="AlphaFoldDB" id="A0A1G8S7I6"/>
<dbReference type="OrthoDB" id="107798at2157"/>
<reference evidence="2 3" key="1">
    <citation type="submission" date="2016-10" db="EMBL/GenBank/DDBJ databases">
        <authorList>
            <person name="de Groot N.N."/>
        </authorList>
    </citation>
    <scope>NUCLEOTIDE SEQUENCE [LARGE SCALE GENOMIC DNA]</scope>
    <source>
        <strain evidence="2 3">IBRC-M10015</strain>
    </source>
</reference>
<dbReference type="EMBL" id="FNFC01000001">
    <property type="protein sequence ID" value="SDJ25182.1"/>
    <property type="molecule type" value="Genomic_DNA"/>
</dbReference>
<keyword evidence="1" id="KW-0472">Membrane</keyword>
<dbReference type="InterPro" id="IPR053540">
    <property type="entry name" value="BABR_hydratase"/>
</dbReference>
<feature type="transmembrane region" description="Helical" evidence="1">
    <location>
        <begin position="139"/>
        <end position="159"/>
    </location>
</feature>
<evidence type="ECO:0000313" key="2">
    <source>
        <dbReference type="EMBL" id="SDJ25182.1"/>
    </source>
</evidence>
<organism evidence="2 3">
    <name type="scientific">Halovenus aranensis</name>
    <dbReference type="NCBI Taxonomy" id="890420"/>
    <lineage>
        <taxon>Archaea</taxon>
        <taxon>Methanobacteriati</taxon>
        <taxon>Methanobacteriota</taxon>
        <taxon>Stenosarchaea group</taxon>
        <taxon>Halobacteria</taxon>
        <taxon>Halobacteriales</taxon>
        <taxon>Haloarculaceae</taxon>
        <taxon>Halovenus</taxon>
    </lineage>
</organism>
<dbReference type="PANTHER" id="PTHR39419">
    <property type="entry name" value="SLL0814 PROTEIN"/>
    <property type="match status" value="1"/>
</dbReference>
<feature type="transmembrane region" description="Helical" evidence="1">
    <location>
        <begin position="38"/>
        <end position="60"/>
    </location>
</feature>
<dbReference type="InterPro" id="IPR007354">
    <property type="entry name" value="CruF-like"/>
</dbReference>
<dbReference type="InterPro" id="IPR017823">
    <property type="entry name" value="CruF"/>
</dbReference>
<sequence length="289" mass="31037">MTDGAEQVTLDRDGLSRALSDRETFEATLDALVDDNRFTIAVVFPLIGAVTLLASAQGLLPPLLSFNPALVLFGVFVMRVPLVSGVLPLVDRRGAVALALLFAYTYAIEFLGATAGVPYGEFSYNISLGPMLAGTIPVALPLFFVPLVVNSYLLCLLLLRGRAASPLVRLPVVAATVVAVDLVLDPAAVALGFWEFAEGGFYGVPPMNYAGWVLSAVVSTVLIDAAFDRERLRERVETCPYMLDDMVSFVLLWGAINAFYQAWVPVAIAAGFGVALLETDRFDFDVVPL</sequence>
<dbReference type="NCBIfam" id="NF041333">
    <property type="entry name" value="CruF_Halo"/>
    <property type="match status" value="1"/>
</dbReference>
<dbReference type="Pfam" id="PF04240">
    <property type="entry name" value="Caroten_synth"/>
    <property type="match status" value="1"/>
</dbReference>
<feature type="transmembrane region" description="Helical" evidence="1">
    <location>
        <begin position="171"/>
        <end position="197"/>
    </location>
</feature>
<dbReference type="PANTHER" id="PTHR39419:SF1">
    <property type="entry name" value="SLL0814 PROTEIN"/>
    <property type="match status" value="1"/>
</dbReference>
<keyword evidence="1" id="KW-1133">Transmembrane helix</keyword>
<feature type="transmembrane region" description="Helical" evidence="1">
    <location>
        <begin position="248"/>
        <end position="277"/>
    </location>
</feature>
<keyword evidence="1" id="KW-0812">Transmembrane</keyword>
<dbReference type="RefSeq" id="WP_092698737.1">
    <property type="nucleotide sequence ID" value="NZ_FNFC01000001.1"/>
</dbReference>
<name>A0A1G8S7I6_9EURY</name>
<evidence type="ECO:0000313" key="3">
    <source>
        <dbReference type="Proteomes" id="UP000198856"/>
    </source>
</evidence>
<dbReference type="STRING" id="890420.SAMN05216226_101328"/>
<feature type="transmembrane region" description="Helical" evidence="1">
    <location>
        <begin position="209"/>
        <end position="227"/>
    </location>
</feature>
<dbReference type="Proteomes" id="UP000198856">
    <property type="component" value="Unassembled WGS sequence"/>
</dbReference>
<feature type="transmembrane region" description="Helical" evidence="1">
    <location>
        <begin position="66"/>
        <end position="90"/>
    </location>
</feature>
<protein>
    <submittedName>
        <fullName evidence="2">Putative membrane protein</fullName>
    </submittedName>
</protein>
<accession>A0A1G8S7I6</accession>
<keyword evidence="3" id="KW-1185">Reference proteome</keyword>
<evidence type="ECO:0000256" key="1">
    <source>
        <dbReference type="SAM" id="Phobius"/>
    </source>
</evidence>
<dbReference type="NCBIfam" id="TIGR03460">
    <property type="entry name" value="crt_membr_arch"/>
    <property type="match status" value="1"/>
</dbReference>